<name>A0ACC3N383_9PEZI</name>
<proteinExistence type="predicted"/>
<dbReference type="EMBL" id="JAUTXU010000095">
    <property type="protein sequence ID" value="KAK3709086.1"/>
    <property type="molecule type" value="Genomic_DNA"/>
</dbReference>
<reference evidence="1" key="1">
    <citation type="submission" date="2023-07" db="EMBL/GenBank/DDBJ databases">
        <title>Black Yeasts Isolated from many extreme environments.</title>
        <authorList>
            <person name="Coleine C."/>
            <person name="Stajich J.E."/>
            <person name="Selbmann L."/>
        </authorList>
    </citation>
    <scope>NUCLEOTIDE SEQUENCE</scope>
    <source>
        <strain evidence="1">CCFEE 5714</strain>
    </source>
</reference>
<evidence type="ECO:0000313" key="1">
    <source>
        <dbReference type="EMBL" id="KAK3709086.1"/>
    </source>
</evidence>
<accession>A0ACC3N383</accession>
<organism evidence="1 2">
    <name type="scientific">Vermiconidia calcicola</name>
    <dbReference type="NCBI Taxonomy" id="1690605"/>
    <lineage>
        <taxon>Eukaryota</taxon>
        <taxon>Fungi</taxon>
        <taxon>Dikarya</taxon>
        <taxon>Ascomycota</taxon>
        <taxon>Pezizomycotina</taxon>
        <taxon>Dothideomycetes</taxon>
        <taxon>Dothideomycetidae</taxon>
        <taxon>Mycosphaerellales</taxon>
        <taxon>Extremaceae</taxon>
        <taxon>Vermiconidia</taxon>
    </lineage>
</organism>
<comment type="caution">
    <text evidence="1">The sequence shown here is derived from an EMBL/GenBank/DDBJ whole genome shotgun (WGS) entry which is preliminary data.</text>
</comment>
<evidence type="ECO:0000313" key="2">
    <source>
        <dbReference type="Proteomes" id="UP001281147"/>
    </source>
</evidence>
<protein>
    <submittedName>
        <fullName evidence="1">Uncharacterized protein</fullName>
    </submittedName>
</protein>
<sequence>MRHFTVSVLTSRSNDPLAPSSRQSSPGSQDSPPDTDRTDHSLSRPLTISRTSTFAEGDREQADAPPAPGRVGGGQSSNTRTKERYLDIHQLRPSGQVPVTNTNGYPEFSFGVQWDPSPPYSPTGYDSPTNEVEFSSGLPYYQPQSQRARHLSNASYLGSYTLPHTTRSPVSAGSSTVHLPQWGGNAHDPVYQHLNTSSGSESSVGNNFGIYNSDMADQQILLGTFGSSGVLTPEDRDFMETDDLVVPSNTSQGSSLDFSLDDSTYTNEERYLSAYWHWVHAYYPVVHRPTFSIQNVSPLLRAAMLALGAQALGDAADKGNARIMHERCTKVLKKRTLNGWHSFRVCDMQAVVLIEVYSIFKSRRPPLQFSKFFEEVYAHLANDPATINPTSTPEASIQTIRPDYFDDDFATSFMVAATCKQRLLLSCYILDQHHAALFGRQRTSCFSGAGTDLPFPASQTIWDDVAAPQVSDEPKHVRLWDALEGGSSIGSEQNPYDVFQSVLIMACVCASNTDMSGLEYTRVMVHDVDEIVLATMEQSARIKLAYHTLQLCKHTPIRELLAVAGESWVMAEKLSRKTDYTAAQIEARQWAKGSQHAAMEFVLEREAEPVEKAMEHALKILELHQSHPKTGLLFQEWSIYLASIVIWARAYVTSDVPRRGPRLSVPQPTAPRLTEYELYQTLVAVMAAGPVASISTDQAQNVLLWTQMKIKKVDVPHNCGLTNGALDVLGKLATRGSEEGWFG</sequence>
<dbReference type="Proteomes" id="UP001281147">
    <property type="component" value="Unassembled WGS sequence"/>
</dbReference>
<keyword evidence="2" id="KW-1185">Reference proteome</keyword>
<gene>
    <name evidence="1" type="ORF">LTR37_011065</name>
</gene>